<keyword evidence="5" id="KW-0418">Kinase</keyword>
<name>A0A6J6WBX7_9ZZZZ</name>
<evidence type="ECO:0000256" key="1">
    <source>
        <dbReference type="ARBA" id="ARBA00009427"/>
    </source>
</evidence>
<feature type="domain" description="Cytidylate kinase" evidence="10">
    <location>
        <begin position="7"/>
        <end position="203"/>
    </location>
</feature>
<comment type="similarity">
    <text evidence="1">Belongs to the cytidylate kinase family. Type 1 subfamily.</text>
</comment>
<evidence type="ECO:0000256" key="9">
    <source>
        <dbReference type="SAM" id="MobiDB-lite"/>
    </source>
</evidence>
<keyword evidence="3" id="KW-0808">Transferase</keyword>
<keyword evidence="4" id="KW-0547">Nucleotide-binding</keyword>
<evidence type="ECO:0000256" key="7">
    <source>
        <dbReference type="ARBA" id="ARBA00047615"/>
    </source>
</evidence>
<evidence type="ECO:0000259" key="10">
    <source>
        <dbReference type="Pfam" id="PF02224"/>
    </source>
</evidence>
<dbReference type="SUPFAM" id="SSF52540">
    <property type="entry name" value="P-loop containing nucleoside triphosphate hydrolases"/>
    <property type="match status" value="1"/>
</dbReference>
<dbReference type="CDD" id="cd02020">
    <property type="entry name" value="CMPK"/>
    <property type="match status" value="1"/>
</dbReference>
<evidence type="ECO:0000256" key="6">
    <source>
        <dbReference type="ARBA" id="ARBA00022840"/>
    </source>
</evidence>
<evidence type="ECO:0000256" key="2">
    <source>
        <dbReference type="ARBA" id="ARBA00012906"/>
    </source>
</evidence>
<evidence type="ECO:0000256" key="8">
    <source>
        <dbReference type="ARBA" id="ARBA00048478"/>
    </source>
</evidence>
<sequence length="207" mass="22622">MTISRVVAIDGPAGSGKSTIAKLLAERLEWSFLDTGAMYRAVTALALRENIDPHDTAAISDLAATSKIETIPSVLINGHDVTIEIRQPQVNHAVSIVAANPEVRAAMVNRQRDWSARQPAGTVVEGRDIGTVVFPDALLKVFLTATPEERARRRGDETAESIQRRDDIDSTRDHSPLRADERAVVIDTTNKDIQTVIEEIVACLNLH</sequence>
<dbReference type="AlphaFoldDB" id="A0A6J6WBX7"/>
<accession>A0A6J6WBX7</accession>
<keyword evidence="6" id="KW-0067">ATP-binding</keyword>
<dbReference type="GO" id="GO:0005524">
    <property type="term" value="F:ATP binding"/>
    <property type="evidence" value="ECO:0007669"/>
    <property type="project" value="UniProtKB-KW"/>
</dbReference>
<dbReference type="GO" id="GO:0005829">
    <property type="term" value="C:cytosol"/>
    <property type="evidence" value="ECO:0007669"/>
    <property type="project" value="TreeGrafter"/>
</dbReference>
<dbReference type="Pfam" id="PF02224">
    <property type="entry name" value="Cytidylate_kin"/>
    <property type="match status" value="1"/>
</dbReference>
<dbReference type="NCBIfam" id="TIGR00017">
    <property type="entry name" value="cmk"/>
    <property type="match status" value="1"/>
</dbReference>
<dbReference type="EMBL" id="CAFAAB010000059">
    <property type="protein sequence ID" value="CAB4782652.1"/>
    <property type="molecule type" value="Genomic_DNA"/>
</dbReference>
<dbReference type="PANTHER" id="PTHR21299">
    <property type="entry name" value="CYTIDYLATE KINASE/PANTOATE-BETA-ALANINE LIGASE"/>
    <property type="match status" value="1"/>
</dbReference>
<dbReference type="HAMAP" id="MF_00238">
    <property type="entry name" value="Cytidyl_kinase_type1"/>
    <property type="match status" value="1"/>
</dbReference>
<dbReference type="GO" id="GO:0036431">
    <property type="term" value="F:dCMP kinase activity"/>
    <property type="evidence" value="ECO:0007669"/>
    <property type="project" value="InterPro"/>
</dbReference>
<comment type="catalytic activity">
    <reaction evidence="7">
        <text>dCMP + ATP = dCDP + ADP</text>
        <dbReference type="Rhea" id="RHEA:25094"/>
        <dbReference type="ChEBI" id="CHEBI:30616"/>
        <dbReference type="ChEBI" id="CHEBI:57566"/>
        <dbReference type="ChEBI" id="CHEBI:58593"/>
        <dbReference type="ChEBI" id="CHEBI:456216"/>
        <dbReference type="EC" id="2.7.4.25"/>
    </reaction>
</comment>
<protein>
    <recommendedName>
        <fullName evidence="2">(d)CMP kinase</fullName>
        <ecNumber evidence="2">2.7.4.25</ecNumber>
    </recommendedName>
</protein>
<organism evidence="11">
    <name type="scientific">freshwater metagenome</name>
    <dbReference type="NCBI Taxonomy" id="449393"/>
    <lineage>
        <taxon>unclassified sequences</taxon>
        <taxon>metagenomes</taxon>
        <taxon>ecological metagenomes</taxon>
    </lineage>
</organism>
<dbReference type="GO" id="GO:0015949">
    <property type="term" value="P:nucleobase-containing small molecule interconversion"/>
    <property type="evidence" value="ECO:0007669"/>
    <property type="project" value="TreeGrafter"/>
</dbReference>
<gene>
    <name evidence="11" type="ORF">UFOPK2958_00642</name>
</gene>
<dbReference type="PANTHER" id="PTHR21299:SF2">
    <property type="entry name" value="CYTIDYLATE KINASE"/>
    <property type="match status" value="1"/>
</dbReference>
<dbReference type="Gene3D" id="3.40.50.300">
    <property type="entry name" value="P-loop containing nucleotide triphosphate hydrolases"/>
    <property type="match status" value="1"/>
</dbReference>
<evidence type="ECO:0000256" key="3">
    <source>
        <dbReference type="ARBA" id="ARBA00022679"/>
    </source>
</evidence>
<evidence type="ECO:0000256" key="5">
    <source>
        <dbReference type="ARBA" id="ARBA00022777"/>
    </source>
</evidence>
<feature type="region of interest" description="Disordered" evidence="9">
    <location>
        <begin position="149"/>
        <end position="176"/>
    </location>
</feature>
<evidence type="ECO:0000256" key="4">
    <source>
        <dbReference type="ARBA" id="ARBA00022741"/>
    </source>
</evidence>
<comment type="catalytic activity">
    <reaction evidence="8">
        <text>CMP + ATP = CDP + ADP</text>
        <dbReference type="Rhea" id="RHEA:11600"/>
        <dbReference type="ChEBI" id="CHEBI:30616"/>
        <dbReference type="ChEBI" id="CHEBI:58069"/>
        <dbReference type="ChEBI" id="CHEBI:60377"/>
        <dbReference type="ChEBI" id="CHEBI:456216"/>
        <dbReference type="EC" id="2.7.4.25"/>
    </reaction>
</comment>
<dbReference type="InterPro" id="IPR027417">
    <property type="entry name" value="P-loop_NTPase"/>
</dbReference>
<dbReference type="InterPro" id="IPR011994">
    <property type="entry name" value="Cytidylate_kinase_dom"/>
</dbReference>
<dbReference type="InterPro" id="IPR003136">
    <property type="entry name" value="Cytidylate_kin"/>
</dbReference>
<dbReference type="EC" id="2.7.4.25" evidence="2"/>
<proteinExistence type="inferred from homology"/>
<evidence type="ECO:0000313" key="11">
    <source>
        <dbReference type="EMBL" id="CAB4782652.1"/>
    </source>
</evidence>
<reference evidence="11" key="1">
    <citation type="submission" date="2020-05" db="EMBL/GenBank/DDBJ databases">
        <authorList>
            <person name="Chiriac C."/>
            <person name="Salcher M."/>
            <person name="Ghai R."/>
            <person name="Kavagutti S V."/>
        </authorList>
    </citation>
    <scope>NUCLEOTIDE SEQUENCE</scope>
</reference>